<dbReference type="InterPro" id="IPR049804">
    <property type="entry name" value="Choice_anch_L"/>
</dbReference>
<dbReference type="NCBIfam" id="NF038133">
    <property type="entry name" value="choice_anch_L"/>
    <property type="match status" value="1"/>
</dbReference>
<proteinExistence type="predicted"/>
<dbReference type="Pfam" id="PF11617">
    <property type="entry name" value="Cu-binding_MopE"/>
    <property type="match status" value="2"/>
</dbReference>
<sequence length="703" mass="72181">MHNLRLDIAALASCAVLLAACGDDGPASTVDPTVQVTSATITATGQMTTTTAPGTTEPTTTSTPTDPGTSMAVTETGSTDTTGEPPETTGPGPDTETTNPGTSETTDTTDTTGMSMPCEEANCPMGQFCDPNSDSCAPGCNDDTDCNAPAKCDVGSNTCKGCLADGDCPLGTVCDAGECVPGCNDMQPCNDGLACCSNTCTDLLIDVANCQACDNACPVPPNGMAACVMGQCGLASCKAPWNDCDKDPGNGCENQGMCQCTPGMQVACYTGPDGTQGIGVCKEGVQTCNPQGTGYGACDGEITPNPTEICSNNLDDNCNGQVDEDADKDGDGYTVCGGDCCDEVGPSCLNPVLVNPGAFEVSGNMVDDDCDGTKDNPVASCDGNNLASNSGNALDYARAIDLCQFTTENPPQNMKKWGVISGGLTQADGAGAIDVDARSIRPGFGTNVLPQQNARLAILSTGHAADQNDASPNYSGFQPGTINGIVSNAPADWLAANGGNFPNAPGCPGAAGNQARDSAMLKLRIRVPTNAKSFNVQMYFYSAEWPEYVCTAFNDLFVTLVNSSAAGNPADRNIAIYNAPNNQKYPVGVNIAIAAPGLFTQCVNGVIGCYGNNAINYGNCAGTGGLAGTGFQLNDDFDYCENTKRQKGGATGWLKMAGNVTGGEVMEIRFAIWDTADGQFDSLVLLDDWVWSVQASQPGVQPN</sequence>
<dbReference type="EMBL" id="JAQNDN010000001">
    <property type="protein sequence ID" value="MDC0666816.1"/>
    <property type="molecule type" value="Genomic_DNA"/>
</dbReference>
<gene>
    <name evidence="3" type="ORF">POL58_03675</name>
</gene>
<comment type="caution">
    <text evidence="3">The sequence shown here is derived from an EMBL/GenBank/DDBJ whole genome shotgun (WGS) entry which is preliminary data.</text>
</comment>
<dbReference type="InterPro" id="IPR021655">
    <property type="entry name" value="Put_metal-bd"/>
</dbReference>
<protein>
    <submittedName>
        <fullName evidence="3">Choice-of-anchor L domain-containing protein</fullName>
    </submittedName>
</protein>
<keyword evidence="4" id="KW-1185">Reference proteome</keyword>
<feature type="signal peptide" evidence="2">
    <location>
        <begin position="1"/>
        <end position="19"/>
    </location>
</feature>
<name>A0ABT5B179_9BACT</name>
<accession>A0ABT5B179</accession>
<evidence type="ECO:0000256" key="2">
    <source>
        <dbReference type="SAM" id="SignalP"/>
    </source>
</evidence>
<evidence type="ECO:0000313" key="4">
    <source>
        <dbReference type="Proteomes" id="UP001217838"/>
    </source>
</evidence>
<keyword evidence="2" id="KW-0732">Signal</keyword>
<evidence type="ECO:0000256" key="1">
    <source>
        <dbReference type="SAM" id="MobiDB-lite"/>
    </source>
</evidence>
<dbReference type="Proteomes" id="UP001217838">
    <property type="component" value="Unassembled WGS sequence"/>
</dbReference>
<feature type="region of interest" description="Disordered" evidence="1">
    <location>
        <begin position="41"/>
        <end position="113"/>
    </location>
</feature>
<evidence type="ECO:0000313" key="3">
    <source>
        <dbReference type="EMBL" id="MDC0666816.1"/>
    </source>
</evidence>
<dbReference type="RefSeq" id="WP_271994534.1">
    <property type="nucleotide sequence ID" value="NZ_JAQNDN010000001.1"/>
</dbReference>
<organism evidence="3 4">
    <name type="scientific">Nannocystis radixulma</name>
    <dbReference type="NCBI Taxonomy" id="2995305"/>
    <lineage>
        <taxon>Bacteria</taxon>
        <taxon>Pseudomonadati</taxon>
        <taxon>Myxococcota</taxon>
        <taxon>Polyangia</taxon>
        <taxon>Nannocystales</taxon>
        <taxon>Nannocystaceae</taxon>
        <taxon>Nannocystis</taxon>
    </lineage>
</organism>
<reference evidence="3 4" key="1">
    <citation type="submission" date="2022-11" db="EMBL/GenBank/DDBJ databases">
        <title>Minimal conservation of predation-associated metabolite biosynthetic gene clusters underscores biosynthetic potential of Myxococcota including descriptions for ten novel species: Archangium lansinium sp. nov., Myxococcus landrumus sp. nov., Nannocystis bai.</title>
        <authorList>
            <person name="Ahearne A."/>
            <person name="Stevens C."/>
            <person name="Dowd S."/>
        </authorList>
    </citation>
    <scope>NUCLEOTIDE SEQUENCE [LARGE SCALE GENOMIC DNA]</scope>
    <source>
        <strain evidence="3 4">NCELM</strain>
    </source>
</reference>
<dbReference type="PROSITE" id="PS51257">
    <property type="entry name" value="PROKAR_LIPOPROTEIN"/>
    <property type="match status" value="1"/>
</dbReference>
<feature type="chain" id="PRO_5045288849" evidence="2">
    <location>
        <begin position="20"/>
        <end position="703"/>
    </location>
</feature>